<keyword evidence="5 8" id="KW-0460">Magnesium</keyword>
<comment type="catalytic activity">
    <reaction evidence="8">
        <text>apo-[ACP] + CoA = holo-[ACP] + adenosine 3',5'-bisphosphate + H(+)</text>
        <dbReference type="Rhea" id="RHEA:12068"/>
        <dbReference type="Rhea" id="RHEA-COMP:9685"/>
        <dbReference type="Rhea" id="RHEA-COMP:9690"/>
        <dbReference type="ChEBI" id="CHEBI:15378"/>
        <dbReference type="ChEBI" id="CHEBI:29999"/>
        <dbReference type="ChEBI" id="CHEBI:57287"/>
        <dbReference type="ChEBI" id="CHEBI:58343"/>
        <dbReference type="ChEBI" id="CHEBI:64479"/>
        <dbReference type="EC" id="2.7.8.7"/>
    </reaction>
</comment>
<organism evidence="10 11">
    <name type="scientific">Laceyella tengchongensis</name>
    <dbReference type="NCBI Taxonomy" id="574699"/>
    <lineage>
        <taxon>Bacteria</taxon>
        <taxon>Bacillati</taxon>
        <taxon>Bacillota</taxon>
        <taxon>Bacilli</taxon>
        <taxon>Bacillales</taxon>
        <taxon>Thermoactinomycetaceae</taxon>
        <taxon>Laceyella</taxon>
    </lineage>
</organism>
<accession>A0AA45WS71</accession>
<feature type="binding site" evidence="8">
    <location>
        <position position="55"/>
    </location>
    <ligand>
        <name>Mg(2+)</name>
        <dbReference type="ChEBI" id="CHEBI:18420"/>
    </ligand>
</feature>
<evidence type="ECO:0000256" key="7">
    <source>
        <dbReference type="ARBA" id="ARBA00023160"/>
    </source>
</evidence>
<keyword evidence="4 8" id="KW-0276">Fatty acid metabolism</keyword>
<evidence type="ECO:0000256" key="5">
    <source>
        <dbReference type="ARBA" id="ARBA00022842"/>
    </source>
</evidence>
<dbReference type="HAMAP" id="MF_00101">
    <property type="entry name" value="AcpS"/>
    <property type="match status" value="1"/>
</dbReference>
<keyword evidence="11" id="KW-1185">Reference proteome</keyword>
<dbReference type="GO" id="GO:0000287">
    <property type="term" value="F:magnesium ion binding"/>
    <property type="evidence" value="ECO:0007669"/>
    <property type="project" value="UniProtKB-UniRule"/>
</dbReference>
<keyword evidence="7 8" id="KW-0275">Fatty acid biosynthesis</keyword>
<evidence type="ECO:0000256" key="8">
    <source>
        <dbReference type="HAMAP-Rule" id="MF_00101"/>
    </source>
</evidence>
<dbReference type="SUPFAM" id="SSF56214">
    <property type="entry name" value="4'-phosphopantetheinyl transferase"/>
    <property type="match status" value="1"/>
</dbReference>
<keyword evidence="8" id="KW-0963">Cytoplasm</keyword>
<comment type="caution">
    <text evidence="10">The sequence shown here is derived from an EMBL/GenBank/DDBJ whole genome shotgun (WGS) entry which is preliminary data.</text>
</comment>
<name>A0AA45WS71_9BACL</name>
<dbReference type="NCBIfam" id="TIGR00556">
    <property type="entry name" value="pantethn_trn"/>
    <property type="match status" value="1"/>
</dbReference>
<dbReference type="EMBL" id="FXTU01000012">
    <property type="protein sequence ID" value="SMP35010.1"/>
    <property type="molecule type" value="Genomic_DNA"/>
</dbReference>
<dbReference type="Gene3D" id="3.90.470.20">
    <property type="entry name" value="4'-phosphopantetheinyl transferase domain"/>
    <property type="match status" value="1"/>
</dbReference>
<keyword evidence="1 8" id="KW-0444">Lipid biosynthesis</keyword>
<dbReference type="RefSeq" id="WP_054095631.1">
    <property type="nucleotide sequence ID" value="NZ_FXTU01000012.1"/>
</dbReference>
<evidence type="ECO:0000313" key="10">
    <source>
        <dbReference type="EMBL" id="SMP35010.1"/>
    </source>
</evidence>
<evidence type="ECO:0000256" key="1">
    <source>
        <dbReference type="ARBA" id="ARBA00022516"/>
    </source>
</evidence>
<dbReference type="GO" id="GO:0006633">
    <property type="term" value="P:fatty acid biosynthetic process"/>
    <property type="evidence" value="ECO:0007669"/>
    <property type="project" value="UniProtKB-UniRule"/>
</dbReference>
<comment type="cofactor">
    <cofactor evidence="8">
        <name>Mg(2+)</name>
        <dbReference type="ChEBI" id="CHEBI:18420"/>
    </cofactor>
</comment>
<dbReference type="NCBIfam" id="TIGR00516">
    <property type="entry name" value="acpS"/>
    <property type="match status" value="1"/>
</dbReference>
<reference evidence="10" key="1">
    <citation type="submission" date="2017-05" db="EMBL/GenBank/DDBJ databases">
        <authorList>
            <person name="Varghese N."/>
            <person name="Submissions S."/>
        </authorList>
    </citation>
    <scope>NUCLEOTIDE SEQUENCE</scope>
    <source>
        <strain evidence="10">DSM 45262</strain>
    </source>
</reference>
<sequence>MIWGIGTDIVELERIERLGCERLASRILTAEEWARMPEQPRRCLEYVAGRFAAKEAISKALGTGIGGVCSFQDIEVVNDGHGKPFVILSEAVVQRVFPEGTATVHLSISHSTHYALAMAVVERVDKA</sequence>
<comment type="similarity">
    <text evidence="8">Belongs to the P-Pant transferase superfamily. AcpS family.</text>
</comment>
<evidence type="ECO:0000256" key="4">
    <source>
        <dbReference type="ARBA" id="ARBA00022832"/>
    </source>
</evidence>
<keyword evidence="2 8" id="KW-0808">Transferase</keyword>
<dbReference type="InterPro" id="IPR004568">
    <property type="entry name" value="Ppantetheine-prot_Trfase_dom"/>
</dbReference>
<evidence type="ECO:0000256" key="2">
    <source>
        <dbReference type="ARBA" id="ARBA00022679"/>
    </source>
</evidence>
<comment type="function">
    <text evidence="8">Transfers the 4'-phosphopantetheine moiety from coenzyme A to a Ser of acyl-carrier-protein.</text>
</comment>
<dbReference type="InterPro" id="IPR037143">
    <property type="entry name" value="4-PPantetheinyl_Trfase_dom_sf"/>
</dbReference>
<evidence type="ECO:0000256" key="6">
    <source>
        <dbReference type="ARBA" id="ARBA00023098"/>
    </source>
</evidence>
<feature type="binding site" evidence="8">
    <location>
        <position position="8"/>
    </location>
    <ligand>
        <name>Mg(2+)</name>
        <dbReference type="ChEBI" id="CHEBI:18420"/>
    </ligand>
</feature>
<dbReference type="AlphaFoldDB" id="A0AA45WS71"/>
<gene>
    <name evidence="8" type="primary">acpS</name>
    <name evidence="10" type="ORF">SAMN06265361_11262</name>
</gene>
<evidence type="ECO:0000256" key="3">
    <source>
        <dbReference type="ARBA" id="ARBA00022723"/>
    </source>
</evidence>
<dbReference type="GO" id="GO:0008897">
    <property type="term" value="F:holo-[acyl-carrier-protein] synthase activity"/>
    <property type="evidence" value="ECO:0007669"/>
    <property type="project" value="UniProtKB-UniRule"/>
</dbReference>
<dbReference type="Pfam" id="PF01648">
    <property type="entry name" value="ACPS"/>
    <property type="match status" value="1"/>
</dbReference>
<evidence type="ECO:0000313" key="11">
    <source>
        <dbReference type="Proteomes" id="UP001157946"/>
    </source>
</evidence>
<dbReference type="EC" id="2.7.8.7" evidence="8"/>
<keyword evidence="3 8" id="KW-0479">Metal-binding</keyword>
<dbReference type="GO" id="GO:0005737">
    <property type="term" value="C:cytoplasm"/>
    <property type="evidence" value="ECO:0007669"/>
    <property type="project" value="UniProtKB-SubCell"/>
</dbReference>
<dbReference type="InterPro" id="IPR002582">
    <property type="entry name" value="ACPS"/>
</dbReference>
<feature type="domain" description="4'-phosphopantetheinyl transferase" evidence="9">
    <location>
        <begin position="4"/>
        <end position="92"/>
    </location>
</feature>
<dbReference type="InterPro" id="IPR008278">
    <property type="entry name" value="4-PPantetheinyl_Trfase_dom"/>
</dbReference>
<keyword evidence="6 8" id="KW-0443">Lipid metabolism</keyword>
<evidence type="ECO:0000259" key="9">
    <source>
        <dbReference type="Pfam" id="PF01648"/>
    </source>
</evidence>
<dbReference type="Proteomes" id="UP001157946">
    <property type="component" value="Unassembled WGS sequence"/>
</dbReference>
<protein>
    <recommendedName>
        <fullName evidence="8">Holo-[acyl-carrier-protein] synthase</fullName>
        <shortName evidence="8">Holo-ACP synthase</shortName>
        <ecNumber evidence="8">2.7.8.7</ecNumber>
    </recommendedName>
    <alternativeName>
        <fullName evidence="8">4'-phosphopantetheinyl transferase AcpS</fullName>
    </alternativeName>
</protein>
<proteinExistence type="inferred from homology"/>
<comment type="subcellular location">
    <subcellularLocation>
        <location evidence="8">Cytoplasm</location>
    </subcellularLocation>
</comment>